<dbReference type="InterPro" id="IPR000408">
    <property type="entry name" value="Reg_chr_condens"/>
</dbReference>
<feature type="repeat" description="RCC1" evidence="2">
    <location>
        <begin position="416"/>
        <end position="466"/>
    </location>
</feature>
<evidence type="ECO:0000259" key="3">
    <source>
        <dbReference type="Pfam" id="PF25390"/>
    </source>
</evidence>
<dbReference type="GO" id="GO:0070131">
    <property type="term" value="P:positive regulation of mitochondrial translation"/>
    <property type="evidence" value="ECO:0007669"/>
    <property type="project" value="TreeGrafter"/>
</dbReference>
<dbReference type="SUPFAM" id="SSF50985">
    <property type="entry name" value="RCC1/BLIP-II"/>
    <property type="match status" value="1"/>
</dbReference>
<dbReference type="Proteomes" id="UP000663879">
    <property type="component" value="Unassembled WGS sequence"/>
</dbReference>
<sequence length="468" mass="52152">MVKKNLISLKTIFQETRAYIHTTKCLNESPIKIKQVATQNFVDPKKENFVDRLYVWGYAGVGALGEPEFIEPTRNQARVYTQRKPWRLRWIDKNKADVTNVACGNGFSLFSISNSIHFKGHNLFGTGMNTQSQIGVHEGKNGDFFKYIIQPVHIQLPIDRQMNEKFRILDITCGRVHSLVLTNMGIFSFGNNSYGQCARPIIDGEEYFGNRGVIQDISRFLEMDSSDSVVSIKAGQDHSVFLTKNGRVLTCGWAADGQLGQEIYTLNPIPSSVRGDLLGVKVKKIATKGDYVLALSEEGEVFGWGNNEYKQLSMAGTNEPQIGVSLHLQIPSYIRRPIMDISAGGTHCMLLDADQNVWVWGYGLLGKGPKCEESTEPTQIPNTLFGAYKEIESTLNKRAISVHSGLYSSAVILNDGNLFMWGRNKYGNLGIGEKMDGVHMPIRVNIPARAKKIDCGPDQTFAICKTNI</sequence>
<gene>
    <name evidence="4" type="ORF">OXX778_LOCUS1276</name>
</gene>
<dbReference type="EMBL" id="CAJNOC010000078">
    <property type="protein sequence ID" value="CAF0712896.1"/>
    <property type="molecule type" value="Genomic_DNA"/>
</dbReference>
<keyword evidence="5" id="KW-1185">Reference proteome</keyword>
<dbReference type="Gene3D" id="2.130.10.30">
    <property type="entry name" value="Regulator of chromosome condensation 1/beta-lactamase-inhibitor protein II"/>
    <property type="match status" value="2"/>
</dbReference>
<dbReference type="PANTHER" id="PTHR46337">
    <property type="entry name" value="RCC1-LIKE G EXCHANGING FACTOR-LIKE PROTEIN"/>
    <property type="match status" value="1"/>
</dbReference>
<evidence type="ECO:0000256" key="2">
    <source>
        <dbReference type="PROSITE-ProRule" id="PRU00235"/>
    </source>
</evidence>
<feature type="repeat" description="RCC1" evidence="2">
    <location>
        <begin position="51"/>
        <end position="114"/>
    </location>
</feature>
<evidence type="ECO:0000313" key="4">
    <source>
        <dbReference type="EMBL" id="CAF0712896.1"/>
    </source>
</evidence>
<dbReference type="Pfam" id="PF13540">
    <property type="entry name" value="RCC1_2"/>
    <property type="match status" value="1"/>
</dbReference>
<dbReference type="PROSITE" id="PS50012">
    <property type="entry name" value="RCC1_3"/>
    <property type="match status" value="5"/>
</dbReference>
<dbReference type="OrthoDB" id="70707at2759"/>
<dbReference type="GO" id="GO:0005743">
    <property type="term" value="C:mitochondrial inner membrane"/>
    <property type="evidence" value="ECO:0007669"/>
    <property type="project" value="TreeGrafter"/>
</dbReference>
<reference evidence="4" key="1">
    <citation type="submission" date="2021-02" db="EMBL/GenBank/DDBJ databases">
        <authorList>
            <person name="Nowell W R."/>
        </authorList>
    </citation>
    <scope>NUCLEOTIDE SEQUENCE</scope>
    <source>
        <strain evidence="4">Ploen Becks lab</strain>
    </source>
</reference>
<feature type="repeat" description="RCC1" evidence="2">
    <location>
        <begin position="121"/>
        <end position="184"/>
    </location>
</feature>
<accession>A0A813MAC0</accession>
<evidence type="ECO:0000313" key="5">
    <source>
        <dbReference type="Proteomes" id="UP000663879"/>
    </source>
</evidence>
<protein>
    <recommendedName>
        <fullName evidence="3">RCC1-like domain-containing protein</fullName>
    </recommendedName>
</protein>
<dbReference type="InterPro" id="IPR053035">
    <property type="entry name" value="Mitochondrial_GEF_domain"/>
</dbReference>
<feature type="repeat" description="RCC1" evidence="2">
    <location>
        <begin position="299"/>
        <end position="354"/>
    </location>
</feature>
<name>A0A813MAC0_9BILA</name>
<proteinExistence type="predicted"/>
<dbReference type="PANTHER" id="PTHR46337:SF1">
    <property type="entry name" value="RCC1-LIKE G EXCHANGING FACTOR-LIKE PROTEIN"/>
    <property type="match status" value="1"/>
</dbReference>
<dbReference type="InterPro" id="IPR058923">
    <property type="entry name" value="RCC1-like_dom"/>
</dbReference>
<organism evidence="4 5">
    <name type="scientific">Brachionus calyciflorus</name>
    <dbReference type="NCBI Taxonomy" id="104777"/>
    <lineage>
        <taxon>Eukaryota</taxon>
        <taxon>Metazoa</taxon>
        <taxon>Spiralia</taxon>
        <taxon>Gnathifera</taxon>
        <taxon>Rotifera</taxon>
        <taxon>Eurotatoria</taxon>
        <taxon>Monogononta</taxon>
        <taxon>Pseudotrocha</taxon>
        <taxon>Ploima</taxon>
        <taxon>Brachionidae</taxon>
        <taxon>Brachionus</taxon>
    </lineage>
</organism>
<dbReference type="GO" id="GO:0005085">
    <property type="term" value="F:guanyl-nucleotide exchange factor activity"/>
    <property type="evidence" value="ECO:0007669"/>
    <property type="project" value="TreeGrafter"/>
</dbReference>
<keyword evidence="1" id="KW-0677">Repeat</keyword>
<dbReference type="InterPro" id="IPR009091">
    <property type="entry name" value="RCC1/BLIP-II"/>
</dbReference>
<comment type="caution">
    <text evidence="4">The sequence shown here is derived from an EMBL/GenBank/DDBJ whole genome shotgun (WGS) entry which is preliminary data.</text>
</comment>
<evidence type="ECO:0000256" key="1">
    <source>
        <dbReference type="ARBA" id="ARBA00022737"/>
    </source>
</evidence>
<feature type="domain" description="RCC1-like" evidence="3">
    <location>
        <begin position="222"/>
        <end position="465"/>
    </location>
</feature>
<dbReference type="AlphaFoldDB" id="A0A813MAC0"/>
<dbReference type="Pfam" id="PF25390">
    <property type="entry name" value="WD40_RLD"/>
    <property type="match status" value="1"/>
</dbReference>
<dbReference type="PRINTS" id="PR00633">
    <property type="entry name" value="RCCNDNSATION"/>
</dbReference>
<dbReference type="GO" id="GO:0019843">
    <property type="term" value="F:rRNA binding"/>
    <property type="evidence" value="ECO:0007669"/>
    <property type="project" value="TreeGrafter"/>
</dbReference>
<feature type="repeat" description="RCC1" evidence="2">
    <location>
        <begin position="246"/>
        <end position="298"/>
    </location>
</feature>